<keyword evidence="2" id="KW-1185">Reference proteome</keyword>
<name>A0A1Y2IYY2_TRAC3</name>
<dbReference type="Proteomes" id="UP000193067">
    <property type="component" value="Unassembled WGS sequence"/>
</dbReference>
<dbReference type="EMBL" id="KZ084090">
    <property type="protein sequence ID" value="OSD06326.1"/>
    <property type="molecule type" value="Genomic_DNA"/>
</dbReference>
<evidence type="ECO:0000313" key="1">
    <source>
        <dbReference type="EMBL" id="OSD06326.1"/>
    </source>
</evidence>
<evidence type="ECO:0000313" key="2">
    <source>
        <dbReference type="Proteomes" id="UP000193067"/>
    </source>
</evidence>
<accession>A0A1Y2IYY2</accession>
<proteinExistence type="predicted"/>
<protein>
    <submittedName>
        <fullName evidence="1">Uncharacterized protein</fullName>
    </submittedName>
</protein>
<reference evidence="1 2" key="1">
    <citation type="journal article" date="2015" name="Biotechnol. Biofuels">
        <title>Enhanced degradation of softwood versus hardwood by the white-rot fungus Pycnoporus coccineus.</title>
        <authorList>
            <person name="Couturier M."/>
            <person name="Navarro D."/>
            <person name="Chevret D."/>
            <person name="Henrissat B."/>
            <person name="Piumi F."/>
            <person name="Ruiz-Duenas F.J."/>
            <person name="Martinez A.T."/>
            <person name="Grigoriev I.V."/>
            <person name="Riley R."/>
            <person name="Lipzen A."/>
            <person name="Berrin J.G."/>
            <person name="Master E.R."/>
            <person name="Rosso M.N."/>
        </authorList>
    </citation>
    <scope>NUCLEOTIDE SEQUENCE [LARGE SCALE GENOMIC DNA]</scope>
    <source>
        <strain evidence="1 2">BRFM310</strain>
    </source>
</reference>
<dbReference type="AlphaFoldDB" id="A0A1Y2IYY2"/>
<organism evidence="1 2">
    <name type="scientific">Trametes coccinea (strain BRFM310)</name>
    <name type="common">Pycnoporus coccineus</name>
    <dbReference type="NCBI Taxonomy" id="1353009"/>
    <lineage>
        <taxon>Eukaryota</taxon>
        <taxon>Fungi</taxon>
        <taxon>Dikarya</taxon>
        <taxon>Basidiomycota</taxon>
        <taxon>Agaricomycotina</taxon>
        <taxon>Agaricomycetes</taxon>
        <taxon>Polyporales</taxon>
        <taxon>Polyporaceae</taxon>
        <taxon>Trametes</taxon>
    </lineage>
</organism>
<sequence length="158" mass="17434">MEYRDKVDASATGPSGFRHVAAVCTGPWLNVRAVQVMPAVQVLLVGWTPHLSLLHMNEHGKLELWLWRRFNLQRICCPRPALNHLQCTSYPCRVAATSEVRTCPAAVLSPYVPTSRRGRICLTAPGRRGSMHAVLGPRNPVVVSAKPLEREVASAFTS</sequence>
<gene>
    <name evidence="1" type="ORF">PYCCODRAFT_920544</name>
</gene>